<evidence type="ECO:0000313" key="2">
    <source>
        <dbReference type="Proteomes" id="UP000182063"/>
    </source>
</evidence>
<keyword evidence="2" id="KW-1185">Reference proteome</keyword>
<protein>
    <submittedName>
        <fullName evidence="1">Uncharacterized protein</fullName>
    </submittedName>
</protein>
<dbReference type="OrthoDB" id="9799174at2"/>
<sequence length="80" mass="8659">MAEIDQTLANVEKAIMPTIASMLDALIDSAQGARPGIDGLRYATDIRMLADQAQRASREIGELMVAAHHRKMQASHSRAA</sequence>
<accession>A0A1L3ZTM5</accession>
<dbReference type="KEGG" id="sphj:BSL82_06380"/>
<dbReference type="RefSeq" id="WP_072596535.1">
    <property type="nucleotide sequence ID" value="NZ_CP018221.1"/>
</dbReference>
<name>A0A1L3ZTM5_9SPHN</name>
<reference evidence="2" key="1">
    <citation type="submission" date="2016-11" db="EMBL/GenBank/DDBJ databases">
        <title>Complete Genome Sequence of alachlor-degrading Sphingomonas sp. strain JJ-A5.</title>
        <authorList>
            <person name="Lee H."/>
            <person name="Ka J.-O."/>
        </authorList>
    </citation>
    <scope>NUCLEOTIDE SEQUENCE [LARGE SCALE GENOMIC DNA]</scope>
    <source>
        <strain evidence="2">JJ-A5</strain>
    </source>
</reference>
<dbReference type="EMBL" id="CP018221">
    <property type="protein sequence ID" value="API58983.1"/>
    <property type="molecule type" value="Genomic_DNA"/>
</dbReference>
<proteinExistence type="predicted"/>
<dbReference type="AlphaFoldDB" id="A0A1L3ZTM5"/>
<dbReference type="STRING" id="1921510.BSL82_06380"/>
<gene>
    <name evidence="1" type="ORF">BSL82_06380</name>
</gene>
<evidence type="ECO:0000313" key="1">
    <source>
        <dbReference type="EMBL" id="API58983.1"/>
    </source>
</evidence>
<organism evidence="1 2">
    <name type="scientific">Tardibacter chloracetimidivorans</name>
    <dbReference type="NCBI Taxonomy" id="1921510"/>
    <lineage>
        <taxon>Bacteria</taxon>
        <taxon>Pseudomonadati</taxon>
        <taxon>Pseudomonadota</taxon>
        <taxon>Alphaproteobacteria</taxon>
        <taxon>Sphingomonadales</taxon>
        <taxon>Sphingomonadaceae</taxon>
        <taxon>Tardibacter</taxon>
    </lineage>
</organism>
<dbReference type="Proteomes" id="UP000182063">
    <property type="component" value="Chromosome"/>
</dbReference>